<gene>
    <name evidence="6" type="ORF">PFISCL1PPCAC_18229</name>
</gene>
<name>A0AAV5W530_9BILA</name>
<dbReference type="GO" id="GO:0005765">
    <property type="term" value="C:lysosomal membrane"/>
    <property type="evidence" value="ECO:0007669"/>
    <property type="project" value="TreeGrafter"/>
</dbReference>
<evidence type="ECO:0000313" key="6">
    <source>
        <dbReference type="EMBL" id="GMT26932.1"/>
    </source>
</evidence>
<reference evidence="6" key="1">
    <citation type="submission" date="2023-10" db="EMBL/GenBank/DDBJ databases">
        <title>Genome assembly of Pristionchus species.</title>
        <authorList>
            <person name="Yoshida K."/>
            <person name="Sommer R.J."/>
        </authorList>
    </citation>
    <scope>NUCLEOTIDE SEQUENCE</scope>
    <source>
        <strain evidence="6">RS5133</strain>
    </source>
</reference>
<proteinExistence type="predicted"/>
<keyword evidence="3 5" id="KW-1133">Transmembrane helix</keyword>
<keyword evidence="7" id="KW-1185">Reference proteome</keyword>
<evidence type="ECO:0000313" key="7">
    <source>
        <dbReference type="Proteomes" id="UP001432322"/>
    </source>
</evidence>
<dbReference type="PANTHER" id="PTHR23510">
    <property type="entry name" value="INNER MEMBRANE TRANSPORT PROTEIN YAJR"/>
    <property type="match status" value="1"/>
</dbReference>
<evidence type="ECO:0000256" key="2">
    <source>
        <dbReference type="ARBA" id="ARBA00022692"/>
    </source>
</evidence>
<evidence type="ECO:0000256" key="4">
    <source>
        <dbReference type="ARBA" id="ARBA00023136"/>
    </source>
</evidence>
<keyword evidence="4 5" id="KW-0472">Membrane</keyword>
<comment type="subcellular location">
    <subcellularLocation>
        <location evidence="1">Membrane</location>
        <topology evidence="1">Multi-pass membrane protein</topology>
    </subcellularLocation>
</comment>
<dbReference type="EMBL" id="BTSY01000005">
    <property type="protein sequence ID" value="GMT26932.1"/>
    <property type="molecule type" value="Genomic_DNA"/>
</dbReference>
<organism evidence="6 7">
    <name type="scientific">Pristionchus fissidentatus</name>
    <dbReference type="NCBI Taxonomy" id="1538716"/>
    <lineage>
        <taxon>Eukaryota</taxon>
        <taxon>Metazoa</taxon>
        <taxon>Ecdysozoa</taxon>
        <taxon>Nematoda</taxon>
        <taxon>Chromadorea</taxon>
        <taxon>Rhabditida</taxon>
        <taxon>Rhabditina</taxon>
        <taxon>Diplogasteromorpha</taxon>
        <taxon>Diplogasteroidea</taxon>
        <taxon>Neodiplogasteridae</taxon>
        <taxon>Pristionchus</taxon>
    </lineage>
</organism>
<dbReference type="PANTHER" id="PTHR23510:SF25">
    <property type="entry name" value="MFS DOMAIN-CONTAINING PROTEIN"/>
    <property type="match status" value="1"/>
</dbReference>
<evidence type="ECO:0000256" key="1">
    <source>
        <dbReference type="ARBA" id="ARBA00004141"/>
    </source>
</evidence>
<accession>A0AAV5W530</accession>
<keyword evidence="2 5" id="KW-0812">Transmembrane</keyword>
<protein>
    <submittedName>
        <fullName evidence="6">Uncharacterized protein</fullName>
    </submittedName>
</protein>
<sequence>IVNIIPFLITMVITNAVAIPSTYLSLDTIYSKMIGDIDQNIMQSFFVIAEDISMVISPIYAAEVFTLAGLNIVIIINFVVFIIGTALWLIAWRWLEPYH</sequence>
<comment type="caution">
    <text evidence="6">The sequence shown here is derived from an EMBL/GenBank/DDBJ whole genome shotgun (WGS) entry which is preliminary data.</text>
</comment>
<feature type="non-terminal residue" evidence="6">
    <location>
        <position position="1"/>
    </location>
</feature>
<feature type="transmembrane region" description="Helical" evidence="5">
    <location>
        <begin position="68"/>
        <end position="91"/>
    </location>
</feature>
<dbReference type="Proteomes" id="UP001432322">
    <property type="component" value="Unassembled WGS sequence"/>
</dbReference>
<feature type="transmembrane region" description="Helical" evidence="5">
    <location>
        <begin position="6"/>
        <end position="24"/>
    </location>
</feature>
<evidence type="ECO:0000256" key="3">
    <source>
        <dbReference type="ARBA" id="ARBA00022989"/>
    </source>
</evidence>
<dbReference type="AlphaFoldDB" id="A0AAV5W530"/>
<dbReference type="InterPro" id="IPR051068">
    <property type="entry name" value="MFS_Domain-Containing_Protein"/>
</dbReference>
<evidence type="ECO:0000256" key="5">
    <source>
        <dbReference type="SAM" id="Phobius"/>
    </source>
</evidence>